<dbReference type="SUPFAM" id="SSF56784">
    <property type="entry name" value="HAD-like"/>
    <property type="match status" value="1"/>
</dbReference>
<evidence type="ECO:0000256" key="1">
    <source>
        <dbReference type="ARBA" id="ARBA00000830"/>
    </source>
</evidence>
<comment type="pathway">
    <text evidence="2">Organic acid metabolism; glycolate biosynthesis; glycolate from 2-phosphoglycolate: step 1/1.</text>
</comment>
<dbReference type="SFLD" id="SFLDG01129">
    <property type="entry name" value="C1.5:_HAD__Beta-PGM__Phosphata"/>
    <property type="match status" value="1"/>
</dbReference>
<dbReference type="InterPro" id="IPR023198">
    <property type="entry name" value="PGP-like_dom2"/>
</dbReference>
<dbReference type="Proteomes" id="UP000238882">
    <property type="component" value="Unassembled WGS sequence"/>
</dbReference>
<dbReference type="Gene3D" id="1.10.150.240">
    <property type="entry name" value="Putative phosphatase, domain 2"/>
    <property type="match status" value="1"/>
</dbReference>
<dbReference type="CDD" id="cd01427">
    <property type="entry name" value="HAD_like"/>
    <property type="match status" value="1"/>
</dbReference>
<gene>
    <name evidence="5" type="ORF">BTO18_05130</name>
</gene>
<dbReference type="InterPro" id="IPR050155">
    <property type="entry name" value="HAD-like_hydrolase_sf"/>
</dbReference>
<comment type="caution">
    <text evidence="5">The sequence shown here is derived from an EMBL/GenBank/DDBJ whole genome shotgun (WGS) entry which is preliminary data.</text>
</comment>
<organism evidence="5 6">
    <name type="scientific">Polaribacter porphyrae</name>
    <dbReference type="NCBI Taxonomy" id="1137780"/>
    <lineage>
        <taxon>Bacteria</taxon>
        <taxon>Pseudomonadati</taxon>
        <taxon>Bacteroidota</taxon>
        <taxon>Flavobacteriia</taxon>
        <taxon>Flavobacteriales</taxon>
        <taxon>Flavobacteriaceae</taxon>
    </lineage>
</organism>
<sequence length="235" mass="27235">MTAIIFDIDGTLTDTIKVDDKCFIKAFKNVFGIDISNQNWSEFINVTDWGITEELILKHKNRIPTVIEYQKMISEFVTLLQYELNTNKNQFKEIKGALNFIEYLKSKSKSNLEIGIATGGWEKSAVLKLKSIGINALDFAFSNSNHFKTREDIVSDVIHKLNQKHKHKINKVIYFGDGIWDYKTCKKLGIEFIGIDNSKNNKLNNIGAKTIYKNFSDYRLIYKNLKMKENTIFRI</sequence>
<dbReference type="InterPro" id="IPR023214">
    <property type="entry name" value="HAD_sf"/>
</dbReference>
<dbReference type="InterPro" id="IPR036412">
    <property type="entry name" value="HAD-like_sf"/>
</dbReference>
<name>A0A2S7WLX8_9FLAO</name>
<dbReference type="AlphaFoldDB" id="A0A2S7WLX8"/>
<dbReference type="OrthoDB" id="9807630at2"/>
<comment type="catalytic activity">
    <reaction evidence="1">
        <text>2-phosphoglycolate + H2O = glycolate + phosphate</text>
        <dbReference type="Rhea" id="RHEA:14369"/>
        <dbReference type="ChEBI" id="CHEBI:15377"/>
        <dbReference type="ChEBI" id="CHEBI:29805"/>
        <dbReference type="ChEBI" id="CHEBI:43474"/>
        <dbReference type="ChEBI" id="CHEBI:58033"/>
        <dbReference type="EC" id="3.1.3.18"/>
    </reaction>
</comment>
<dbReference type="RefSeq" id="WP_105015197.1">
    <property type="nucleotide sequence ID" value="NZ_MSCN01000001.1"/>
</dbReference>
<comment type="similarity">
    <text evidence="3">Belongs to the HAD-like hydrolase superfamily. CbbY/CbbZ/Gph/YieH family.</text>
</comment>
<evidence type="ECO:0000313" key="6">
    <source>
        <dbReference type="Proteomes" id="UP000238882"/>
    </source>
</evidence>
<keyword evidence="6" id="KW-1185">Reference proteome</keyword>
<evidence type="ECO:0000256" key="4">
    <source>
        <dbReference type="ARBA" id="ARBA00013078"/>
    </source>
</evidence>
<dbReference type="SFLD" id="SFLDS00003">
    <property type="entry name" value="Haloacid_Dehalogenase"/>
    <property type="match status" value="1"/>
</dbReference>
<dbReference type="GO" id="GO:0008967">
    <property type="term" value="F:phosphoglycolate phosphatase activity"/>
    <property type="evidence" value="ECO:0007669"/>
    <property type="project" value="UniProtKB-EC"/>
</dbReference>
<dbReference type="GO" id="GO:0006281">
    <property type="term" value="P:DNA repair"/>
    <property type="evidence" value="ECO:0007669"/>
    <property type="project" value="TreeGrafter"/>
</dbReference>
<dbReference type="InterPro" id="IPR041492">
    <property type="entry name" value="HAD_2"/>
</dbReference>
<proteinExistence type="inferred from homology"/>
<dbReference type="EMBL" id="MSCN01000001">
    <property type="protein sequence ID" value="PQJ78607.1"/>
    <property type="molecule type" value="Genomic_DNA"/>
</dbReference>
<evidence type="ECO:0000256" key="3">
    <source>
        <dbReference type="ARBA" id="ARBA00006171"/>
    </source>
</evidence>
<evidence type="ECO:0000313" key="5">
    <source>
        <dbReference type="EMBL" id="PQJ78607.1"/>
    </source>
</evidence>
<dbReference type="Gene3D" id="3.40.50.1000">
    <property type="entry name" value="HAD superfamily/HAD-like"/>
    <property type="match status" value="1"/>
</dbReference>
<dbReference type="Pfam" id="PF13419">
    <property type="entry name" value="HAD_2"/>
    <property type="match status" value="1"/>
</dbReference>
<dbReference type="PANTHER" id="PTHR43434:SF1">
    <property type="entry name" value="PHOSPHOGLYCOLATE PHOSPHATASE"/>
    <property type="match status" value="1"/>
</dbReference>
<protein>
    <recommendedName>
        <fullName evidence="4">phosphoglycolate phosphatase</fullName>
        <ecNumber evidence="4">3.1.3.18</ecNumber>
    </recommendedName>
</protein>
<reference evidence="5 6" key="1">
    <citation type="submission" date="2016-12" db="EMBL/GenBank/DDBJ databases">
        <title>Trade-off between light-utilization and light-protection in marine flavobacteria.</title>
        <authorList>
            <person name="Kumagai Y."/>
            <person name="Yoshizawa S."/>
            <person name="Kogure K."/>
            <person name="Iwasaki W."/>
        </authorList>
    </citation>
    <scope>NUCLEOTIDE SEQUENCE [LARGE SCALE GENOMIC DNA]</scope>
    <source>
        <strain evidence="5 6">NBRC 108759</strain>
    </source>
</reference>
<evidence type="ECO:0000256" key="2">
    <source>
        <dbReference type="ARBA" id="ARBA00004818"/>
    </source>
</evidence>
<dbReference type="EC" id="3.1.3.18" evidence="4"/>
<accession>A0A2S7WLX8</accession>
<dbReference type="PANTHER" id="PTHR43434">
    <property type="entry name" value="PHOSPHOGLYCOLATE PHOSPHATASE"/>
    <property type="match status" value="1"/>
</dbReference>